<organism evidence="2 3">
    <name type="scientific">Etheostoma spectabile</name>
    <name type="common">orangethroat darter</name>
    <dbReference type="NCBI Taxonomy" id="54343"/>
    <lineage>
        <taxon>Eukaryota</taxon>
        <taxon>Metazoa</taxon>
        <taxon>Chordata</taxon>
        <taxon>Craniata</taxon>
        <taxon>Vertebrata</taxon>
        <taxon>Euteleostomi</taxon>
        <taxon>Actinopterygii</taxon>
        <taxon>Neopterygii</taxon>
        <taxon>Teleostei</taxon>
        <taxon>Neoteleostei</taxon>
        <taxon>Acanthomorphata</taxon>
        <taxon>Eupercaria</taxon>
        <taxon>Perciformes</taxon>
        <taxon>Percoidei</taxon>
        <taxon>Percidae</taxon>
        <taxon>Etheostomatinae</taxon>
        <taxon>Etheostoma</taxon>
    </lineage>
</organism>
<dbReference type="AlphaFoldDB" id="A0A5J5CMT2"/>
<accession>A0A5J5CMT2</accession>
<comment type="caution">
    <text evidence="2">The sequence shown here is derived from an EMBL/GenBank/DDBJ whole genome shotgun (WGS) entry which is preliminary data.</text>
</comment>
<dbReference type="Proteomes" id="UP000327493">
    <property type="component" value="Chromosome 20"/>
</dbReference>
<gene>
    <name evidence="2" type="ORF">FQN60_008793</name>
</gene>
<name>A0A5J5CMT2_9PERO</name>
<feature type="non-terminal residue" evidence="2">
    <location>
        <position position="135"/>
    </location>
</feature>
<feature type="region of interest" description="Disordered" evidence="1">
    <location>
        <begin position="115"/>
        <end position="135"/>
    </location>
</feature>
<evidence type="ECO:0000256" key="1">
    <source>
        <dbReference type="SAM" id="MobiDB-lite"/>
    </source>
</evidence>
<evidence type="ECO:0000313" key="3">
    <source>
        <dbReference type="Proteomes" id="UP000327493"/>
    </source>
</evidence>
<sequence>MSALYGFILRNPFPSFHDDSSFCKCLLSFCQQPLFRSLHSNTFANLISCQNDTKVDEQNLEARGGEVTQQIWQLPQHQPLACLSSCHGDQRAPAAGIRPPVFRTYSSRGEEAAWDGRSCSRMSPPHINKQNISNE</sequence>
<evidence type="ECO:0000313" key="2">
    <source>
        <dbReference type="EMBL" id="KAA8582053.1"/>
    </source>
</evidence>
<reference evidence="2 3" key="1">
    <citation type="submission" date="2019-08" db="EMBL/GenBank/DDBJ databases">
        <title>A chromosome-level genome assembly, high-density linkage maps, and genome scans reveal the genomic architecture of hybrid incompatibilities underlying speciation via character displacement in darters (Percidae: Etheostominae).</title>
        <authorList>
            <person name="Moran R.L."/>
            <person name="Catchen J.M."/>
            <person name="Fuller R.C."/>
        </authorList>
    </citation>
    <scope>NUCLEOTIDE SEQUENCE [LARGE SCALE GENOMIC DNA]</scope>
    <source>
        <strain evidence="2">EspeVRDwgs_2016</strain>
        <tissue evidence="2">Muscle</tissue>
    </source>
</reference>
<keyword evidence="3" id="KW-1185">Reference proteome</keyword>
<proteinExistence type="predicted"/>
<protein>
    <submittedName>
        <fullName evidence="2">Uncharacterized protein</fullName>
    </submittedName>
</protein>
<dbReference type="EMBL" id="VOFY01000020">
    <property type="protein sequence ID" value="KAA8582053.1"/>
    <property type="molecule type" value="Genomic_DNA"/>
</dbReference>